<dbReference type="PANTHER" id="PTHR23235">
    <property type="entry name" value="KRUEPPEL-LIKE TRANSCRIPTION FACTOR"/>
    <property type="match status" value="1"/>
</dbReference>
<dbReference type="PANTHER" id="PTHR23235:SF120">
    <property type="entry name" value="KRUPPEL-LIKE FACTOR 15"/>
    <property type="match status" value="1"/>
</dbReference>
<evidence type="ECO:0000256" key="3">
    <source>
        <dbReference type="ARBA" id="ARBA00022833"/>
    </source>
</evidence>
<evidence type="ECO:0000256" key="1">
    <source>
        <dbReference type="ARBA" id="ARBA00022723"/>
    </source>
</evidence>
<dbReference type="Pfam" id="PF00096">
    <property type="entry name" value="zf-C2H2"/>
    <property type="match status" value="1"/>
</dbReference>
<dbReference type="GO" id="GO:0008270">
    <property type="term" value="F:zinc ion binding"/>
    <property type="evidence" value="ECO:0007669"/>
    <property type="project" value="UniProtKB-KW"/>
</dbReference>
<dbReference type="SMART" id="SM00355">
    <property type="entry name" value="ZnF_C2H2"/>
    <property type="match status" value="2"/>
</dbReference>
<dbReference type="InterPro" id="IPR036236">
    <property type="entry name" value="Znf_C2H2_sf"/>
</dbReference>
<keyword evidence="8" id="KW-1185">Reference proteome</keyword>
<dbReference type="PROSITE" id="PS50157">
    <property type="entry name" value="ZINC_FINGER_C2H2_2"/>
    <property type="match status" value="2"/>
</dbReference>
<gene>
    <name evidence="7" type="ORF">B0J11DRAFT_524859</name>
</gene>
<comment type="caution">
    <text evidence="7">The sequence shown here is derived from an EMBL/GenBank/DDBJ whole genome shotgun (WGS) entry which is preliminary data.</text>
</comment>
<feature type="domain" description="C2H2-type" evidence="6">
    <location>
        <begin position="82"/>
        <end position="116"/>
    </location>
</feature>
<proteinExistence type="predicted"/>
<dbReference type="AlphaFoldDB" id="A0A9P9DXV3"/>
<reference evidence="7" key="1">
    <citation type="journal article" date="2021" name="Nat. Commun.">
        <title>Genetic determinants of endophytism in the Arabidopsis root mycobiome.</title>
        <authorList>
            <person name="Mesny F."/>
            <person name="Miyauchi S."/>
            <person name="Thiergart T."/>
            <person name="Pickel B."/>
            <person name="Atanasova L."/>
            <person name="Karlsson M."/>
            <person name="Huettel B."/>
            <person name="Barry K.W."/>
            <person name="Haridas S."/>
            <person name="Chen C."/>
            <person name="Bauer D."/>
            <person name="Andreopoulos W."/>
            <person name="Pangilinan J."/>
            <person name="LaButti K."/>
            <person name="Riley R."/>
            <person name="Lipzen A."/>
            <person name="Clum A."/>
            <person name="Drula E."/>
            <person name="Henrissat B."/>
            <person name="Kohler A."/>
            <person name="Grigoriev I.V."/>
            <person name="Martin F.M."/>
            <person name="Hacquard S."/>
        </authorList>
    </citation>
    <scope>NUCLEOTIDE SEQUENCE</scope>
    <source>
        <strain evidence="7">MPI-CAGE-CH-0243</strain>
    </source>
</reference>
<evidence type="ECO:0000256" key="5">
    <source>
        <dbReference type="SAM" id="MobiDB-lite"/>
    </source>
</evidence>
<dbReference type="EMBL" id="JAGMWT010000005">
    <property type="protein sequence ID" value="KAH7128409.1"/>
    <property type="molecule type" value="Genomic_DNA"/>
</dbReference>
<keyword evidence="2 4" id="KW-0863">Zinc-finger</keyword>
<evidence type="ECO:0000259" key="6">
    <source>
        <dbReference type="PROSITE" id="PS50157"/>
    </source>
</evidence>
<organism evidence="7 8">
    <name type="scientific">Dendryphion nanum</name>
    <dbReference type="NCBI Taxonomy" id="256645"/>
    <lineage>
        <taxon>Eukaryota</taxon>
        <taxon>Fungi</taxon>
        <taxon>Dikarya</taxon>
        <taxon>Ascomycota</taxon>
        <taxon>Pezizomycotina</taxon>
        <taxon>Dothideomycetes</taxon>
        <taxon>Pleosporomycetidae</taxon>
        <taxon>Pleosporales</taxon>
        <taxon>Torulaceae</taxon>
        <taxon>Dendryphion</taxon>
    </lineage>
</organism>
<dbReference type="InterPro" id="IPR013087">
    <property type="entry name" value="Znf_C2H2_type"/>
</dbReference>
<dbReference type="OrthoDB" id="10018191at2759"/>
<dbReference type="GO" id="GO:0000978">
    <property type="term" value="F:RNA polymerase II cis-regulatory region sequence-specific DNA binding"/>
    <property type="evidence" value="ECO:0007669"/>
    <property type="project" value="TreeGrafter"/>
</dbReference>
<dbReference type="Proteomes" id="UP000700596">
    <property type="component" value="Unassembled WGS sequence"/>
</dbReference>
<feature type="domain" description="C2H2-type" evidence="6">
    <location>
        <begin position="117"/>
        <end position="144"/>
    </location>
</feature>
<evidence type="ECO:0000256" key="2">
    <source>
        <dbReference type="ARBA" id="ARBA00022771"/>
    </source>
</evidence>
<evidence type="ECO:0000313" key="8">
    <source>
        <dbReference type="Proteomes" id="UP000700596"/>
    </source>
</evidence>
<dbReference type="PROSITE" id="PS00028">
    <property type="entry name" value="ZINC_FINGER_C2H2_1"/>
    <property type="match status" value="1"/>
</dbReference>
<feature type="region of interest" description="Disordered" evidence="5">
    <location>
        <begin position="15"/>
        <end position="46"/>
    </location>
</feature>
<protein>
    <recommendedName>
        <fullName evidence="6">C2H2-type domain-containing protein</fullName>
    </recommendedName>
</protein>
<accession>A0A9P9DXV3</accession>
<dbReference type="Gene3D" id="3.30.160.60">
    <property type="entry name" value="Classic Zinc Finger"/>
    <property type="match status" value="2"/>
</dbReference>
<evidence type="ECO:0000313" key="7">
    <source>
        <dbReference type="EMBL" id="KAH7128409.1"/>
    </source>
</evidence>
<keyword evidence="3" id="KW-0862">Zinc</keyword>
<keyword evidence="1" id="KW-0479">Metal-binding</keyword>
<sequence>MEEDEELSARFRNRVNVSTTGGKSVKRENRGAGLRKKSSKSGGVMAKGMLGDTMIEYSVDPHERDPTTGKCFRPGGPTTQAHQCTYRERNGRLCTRRFMRLEHLRRHEQVHTGQTDFKCVICPRAFNRNDNRQAHYDTHIRKEGKKDGRNPKMSLRELEAMLIEKDPNGCSRLIEKLRLKHGHGYCANRKRKVAL</sequence>
<dbReference type="GO" id="GO:0000981">
    <property type="term" value="F:DNA-binding transcription factor activity, RNA polymerase II-specific"/>
    <property type="evidence" value="ECO:0007669"/>
    <property type="project" value="TreeGrafter"/>
</dbReference>
<evidence type="ECO:0000256" key="4">
    <source>
        <dbReference type="PROSITE-ProRule" id="PRU00042"/>
    </source>
</evidence>
<name>A0A9P9DXV3_9PLEO</name>
<dbReference type="SUPFAM" id="SSF57667">
    <property type="entry name" value="beta-beta-alpha zinc fingers"/>
    <property type="match status" value="1"/>
</dbReference>